<dbReference type="Proteomes" id="UP000054538">
    <property type="component" value="Unassembled WGS sequence"/>
</dbReference>
<name>A0A0D0CL33_9AGAM</name>
<keyword evidence="2" id="KW-1185">Reference proteome</keyword>
<reference evidence="1 2" key="1">
    <citation type="submission" date="2014-04" db="EMBL/GenBank/DDBJ databases">
        <authorList>
            <consortium name="DOE Joint Genome Institute"/>
            <person name="Kuo A."/>
            <person name="Kohler A."/>
            <person name="Jargeat P."/>
            <person name="Nagy L.G."/>
            <person name="Floudas D."/>
            <person name="Copeland A."/>
            <person name="Barry K.W."/>
            <person name="Cichocki N."/>
            <person name="Veneault-Fourrey C."/>
            <person name="LaButti K."/>
            <person name="Lindquist E.A."/>
            <person name="Lipzen A."/>
            <person name="Lundell T."/>
            <person name="Morin E."/>
            <person name="Murat C."/>
            <person name="Sun H."/>
            <person name="Tunlid A."/>
            <person name="Henrissat B."/>
            <person name="Grigoriev I.V."/>
            <person name="Hibbett D.S."/>
            <person name="Martin F."/>
            <person name="Nordberg H.P."/>
            <person name="Cantor M.N."/>
            <person name="Hua S.X."/>
        </authorList>
    </citation>
    <scope>NUCLEOTIDE SEQUENCE [LARGE SCALE GENOMIC DNA]</scope>
    <source>
        <strain evidence="1 2">Ve08.2h10</strain>
    </source>
</reference>
<proteinExistence type="predicted"/>
<feature type="non-terminal residue" evidence="1">
    <location>
        <position position="148"/>
    </location>
</feature>
<feature type="non-terminal residue" evidence="1">
    <location>
        <position position="1"/>
    </location>
</feature>
<evidence type="ECO:0000313" key="2">
    <source>
        <dbReference type="Proteomes" id="UP000054538"/>
    </source>
</evidence>
<gene>
    <name evidence="1" type="ORF">PAXRUDRAFT_71249</name>
</gene>
<accession>A0A0D0CL33</accession>
<dbReference type="InParanoid" id="A0A0D0CL33"/>
<dbReference type="HOGENOM" id="CLU_134793_0_0_1"/>
<protein>
    <submittedName>
        <fullName evidence="1">Uncharacterized protein</fullName>
    </submittedName>
</protein>
<organism evidence="1 2">
    <name type="scientific">Paxillus rubicundulus Ve08.2h10</name>
    <dbReference type="NCBI Taxonomy" id="930991"/>
    <lineage>
        <taxon>Eukaryota</taxon>
        <taxon>Fungi</taxon>
        <taxon>Dikarya</taxon>
        <taxon>Basidiomycota</taxon>
        <taxon>Agaricomycotina</taxon>
        <taxon>Agaricomycetes</taxon>
        <taxon>Agaricomycetidae</taxon>
        <taxon>Boletales</taxon>
        <taxon>Paxilineae</taxon>
        <taxon>Paxillaceae</taxon>
        <taxon>Paxillus</taxon>
    </lineage>
</organism>
<reference evidence="2" key="2">
    <citation type="submission" date="2015-01" db="EMBL/GenBank/DDBJ databases">
        <title>Evolutionary Origins and Diversification of the Mycorrhizal Mutualists.</title>
        <authorList>
            <consortium name="DOE Joint Genome Institute"/>
            <consortium name="Mycorrhizal Genomics Consortium"/>
            <person name="Kohler A."/>
            <person name="Kuo A."/>
            <person name="Nagy L.G."/>
            <person name="Floudas D."/>
            <person name="Copeland A."/>
            <person name="Barry K.W."/>
            <person name="Cichocki N."/>
            <person name="Veneault-Fourrey C."/>
            <person name="LaButti K."/>
            <person name="Lindquist E.A."/>
            <person name="Lipzen A."/>
            <person name="Lundell T."/>
            <person name="Morin E."/>
            <person name="Murat C."/>
            <person name="Riley R."/>
            <person name="Ohm R."/>
            <person name="Sun H."/>
            <person name="Tunlid A."/>
            <person name="Henrissat B."/>
            <person name="Grigoriev I.V."/>
            <person name="Hibbett D.S."/>
            <person name="Martin F."/>
        </authorList>
    </citation>
    <scope>NUCLEOTIDE SEQUENCE [LARGE SCALE GENOMIC DNA]</scope>
    <source>
        <strain evidence="2">Ve08.2h10</strain>
    </source>
</reference>
<sequence>PYKKYLPSNLVKLLQLWDYIGLPHEERKQVYGSELPIIGFQVDPNLMRVSMSNDSRLQLISILREFGQHGTQCSLRDFQRVAGHLNWALNVYPLLRPGLCAVYSKTSGELQQKALIWVYRDVEHELSWVVAHLLDSQGIFFLKSVSWN</sequence>
<dbReference type="EMBL" id="KN827773">
    <property type="protein sequence ID" value="KIK75918.1"/>
    <property type="molecule type" value="Genomic_DNA"/>
</dbReference>
<dbReference type="AlphaFoldDB" id="A0A0D0CL33"/>
<evidence type="ECO:0000313" key="1">
    <source>
        <dbReference type="EMBL" id="KIK75918.1"/>
    </source>
</evidence>
<dbReference type="OrthoDB" id="198652at2759"/>